<evidence type="ECO:0000313" key="2">
    <source>
        <dbReference type="EMBL" id="CEG37499.1"/>
    </source>
</evidence>
<accession>A0A0N7L426</accession>
<feature type="compositionally biased region" description="Polar residues" evidence="1">
    <location>
        <begin position="118"/>
        <end position="127"/>
    </location>
</feature>
<evidence type="ECO:0000256" key="1">
    <source>
        <dbReference type="SAM" id="MobiDB-lite"/>
    </source>
</evidence>
<sequence length="127" mass="13415">MLNEDRSDLATSSNLLTEPFVHRVTDIATEHAGANCANVVANADSTDNCQAADSELVTSLFCTGSGKQVSICKTKLNVYEKKLLKEDPKDLADQSATTNVNHITENGAEHAGADGASRISNVIGSNH</sequence>
<feature type="non-terminal residue" evidence="2">
    <location>
        <position position="127"/>
    </location>
</feature>
<proteinExistence type="predicted"/>
<name>A0A0N7L426_PLAHL</name>
<keyword evidence="3" id="KW-1185">Reference proteome</keyword>
<organism evidence="2 3">
    <name type="scientific">Plasmopara halstedii</name>
    <name type="common">Downy mildew of sunflower</name>
    <dbReference type="NCBI Taxonomy" id="4781"/>
    <lineage>
        <taxon>Eukaryota</taxon>
        <taxon>Sar</taxon>
        <taxon>Stramenopiles</taxon>
        <taxon>Oomycota</taxon>
        <taxon>Peronosporomycetes</taxon>
        <taxon>Peronosporales</taxon>
        <taxon>Peronosporaceae</taxon>
        <taxon>Plasmopara</taxon>
    </lineage>
</organism>
<protein>
    <submittedName>
        <fullName evidence="2">Uncharacterized protein</fullName>
    </submittedName>
</protein>
<dbReference type="Proteomes" id="UP000054928">
    <property type="component" value="Unassembled WGS sequence"/>
</dbReference>
<feature type="region of interest" description="Disordered" evidence="1">
    <location>
        <begin position="104"/>
        <end position="127"/>
    </location>
</feature>
<reference evidence="3" key="1">
    <citation type="submission" date="2014-09" db="EMBL/GenBank/DDBJ databases">
        <authorList>
            <person name="Sharma Rahul"/>
            <person name="Thines Marco"/>
        </authorList>
    </citation>
    <scope>NUCLEOTIDE SEQUENCE [LARGE SCALE GENOMIC DNA]</scope>
</reference>
<dbReference type="GeneID" id="36400144"/>
<dbReference type="AlphaFoldDB" id="A0A0N7L426"/>
<evidence type="ECO:0000313" key="3">
    <source>
        <dbReference type="Proteomes" id="UP000054928"/>
    </source>
</evidence>
<dbReference type="EMBL" id="CCYD01000286">
    <property type="protein sequence ID" value="CEG37499.1"/>
    <property type="molecule type" value="Genomic_DNA"/>
</dbReference>
<dbReference type="RefSeq" id="XP_024573868.1">
    <property type="nucleotide sequence ID" value="XM_024722831.1"/>
</dbReference>